<proteinExistence type="predicted"/>
<gene>
    <name evidence="2" type="ORF">FVD38_07560</name>
</gene>
<dbReference type="GO" id="GO:0003676">
    <property type="term" value="F:nucleic acid binding"/>
    <property type="evidence" value="ECO:0007669"/>
    <property type="project" value="InterPro"/>
</dbReference>
<sequence>MSVPRSRTLIPAAFANLSQWPAPDEEVLNEEILRIYRPRKLAVAMYADGVAHEQITAATAIPRQKIFYLVGRCMAGGEDGTIAGFRALVPWKRLRGYERRAPVVHELGEGSGGCAGALSQLFARFPEVELHIRNRFLGTGERSVRVVRISYAELHGEFLDQLRSLGFTSEDWPFSTKNCGYKSLRQFCIGLLSENATRWFSARSGEEAARRHGVGSGRRSLFPQLRGYGACQLDFHKVDAASVLILETEDGGRLPVPLARWHIGFLIEERWNLVLGAFVALEGNPSGDSVLEVVESAIRPPAEESDAATCPLTVDGKVFPIQIMPEIAFQGFGVLKMDNAWSNAATEVVDNIIRTLGCAINFGPVKAWWRRHPVERIFGKLSERGLKRLPSTFGSGPKDTRRNKPVEQAVKFEITIRDLIDVIYACIREHNEEGNEGNNFSSPIGALQHGLNRSDSGVFLQPLPIPAQQDLKLLSHVEVVKVCGSRKNNIRPHVTLGRWKYTNAALANAYDLIDRQLIVYCDRRDVQVANATVLETGEQLGALQGPANKRGDHISWRNRALMNQAGLSQRLHENSTSVAARWCDGKADELRERSKRARNAKRASKEALSLSKVQADQKRIGDKAAVGDSLIPSPPSISPKTGSFFDFEAPKTGPTYLGD</sequence>
<name>A0A5C7G4G3_9BURK</name>
<dbReference type="EMBL" id="VPFD01000006">
    <property type="protein sequence ID" value="TXG00616.1"/>
    <property type="molecule type" value="Genomic_DNA"/>
</dbReference>
<feature type="compositionally biased region" description="Basic residues" evidence="1">
    <location>
        <begin position="593"/>
        <end position="602"/>
    </location>
</feature>
<reference evidence="2 3" key="1">
    <citation type="submission" date="2019-08" db="EMBL/GenBank/DDBJ databases">
        <title>Massilia golmudensis sp. nov., isolated from sand in the Qinghai-Tibetan Plateau.</title>
        <authorList>
            <person name="Zhang B."/>
        </authorList>
    </citation>
    <scope>NUCLEOTIDE SEQUENCE [LARGE SCALE GENOMIC DNA]</scope>
    <source>
        <strain evidence="2 3">GEM5</strain>
    </source>
</reference>
<organism evidence="2 3">
    <name type="scientific">Massilia arenae</name>
    <dbReference type="NCBI Taxonomy" id="2603288"/>
    <lineage>
        <taxon>Bacteria</taxon>
        <taxon>Pseudomonadati</taxon>
        <taxon>Pseudomonadota</taxon>
        <taxon>Betaproteobacteria</taxon>
        <taxon>Burkholderiales</taxon>
        <taxon>Oxalobacteraceae</taxon>
        <taxon>Telluria group</taxon>
        <taxon>Massilia</taxon>
    </lineage>
</organism>
<dbReference type="Proteomes" id="UP000321413">
    <property type="component" value="Unassembled WGS sequence"/>
</dbReference>
<evidence type="ECO:0000256" key="1">
    <source>
        <dbReference type="SAM" id="MobiDB-lite"/>
    </source>
</evidence>
<evidence type="ECO:0000313" key="2">
    <source>
        <dbReference type="EMBL" id="TXG00616.1"/>
    </source>
</evidence>
<accession>A0A5C7G4G3</accession>
<dbReference type="RefSeq" id="WP_147934253.1">
    <property type="nucleotide sequence ID" value="NZ_VPFD01000006.1"/>
</dbReference>
<evidence type="ECO:0008006" key="4">
    <source>
        <dbReference type="Google" id="ProtNLM"/>
    </source>
</evidence>
<dbReference type="Gene3D" id="3.30.420.10">
    <property type="entry name" value="Ribonuclease H-like superfamily/Ribonuclease H"/>
    <property type="match status" value="1"/>
</dbReference>
<protein>
    <recommendedName>
        <fullName evidence="4">Transposase</fullName>
    </recommendedName>
</protein>
<dbReference type="InterPro" id="IPR036397">
    <property type="entry name" value="RNaseH_sf"/>
</dbReference>
<keyword evidence="3" id="KW-1185">Reference proteome</keyword>
<comment type="caution">
    <text evidence="2">The sequence shown here is derived from an EMBL/GenBank/DDBJ whole genome shotgun (WGS) entry which is preliminary data.</text>
</comment>
<dbReference type="AlphaFoldDB" id="A0A5C7G4G3"/>
<evidence type="ECO:0000313" key="3">
    <source>
        <dbReference type="Proteomes" id="UP000321413"/>
    </source>
</evidence>
<feature type="region of interest" description="Disordered" evidence="1">
    <location>
        <begin position="593"/>
        <end position="659"/>
    </location>
</feature>